<comment type="similarity">
    <text evidence="1">In the C-terminal section; belongs to the class-I pyridoxal-phosphate-dependent aminotransferase family.</text>
</comment>
<keyword evidence="3" id="KW-0805">Transcription regulation</keyword>
<dbReference type="InterPro" id="IPR000524">
    <property type="entry name" value="Tscrpt_reg_HTH_GntR"/>
</dbReference>
<dbReference type="GO" id="GO:0008483">
    <property type="term" value="F:transaminase activity"/>
    <property type="evidence" value="ECO:0007669"/>
    <property type="project" value="UniProtKB-KW"/>
</dbReference>
<dbReference type="PANTHER" id="PTHR46577:SF1">
    <property type="entry name" value="HTH-TYPE TRANSCRIPTIONAL REGULATORY PROTEIN GABR"/>
    <property type="match status" value="1"/>
</dbReference>
<dbReference type="Pfam" id="PF00155">
    <property type="entry name" value="Aminotran_1_2"/>
    <property type="match status" value="1"/>
</dbReference>
<dbReference type="GO" id="GO:0030170">
    <property type="term" value="F:pyridoxal phosphate binding"/>
    <property type="evidence" value="ECO:0007669"/>
    <property type="project" value="InterPro"/>
</dbReference>
<dbReference type="GO" id="GO:0003700">
    <property type="term" value="F:DNA-binding transcription factor activity"/>
    <property type="evidence" value="ECO:0007669"/>
    <property type="project" value="InterPro"/>
</dbReference>
<evidence type="ECO:0000259" key="6">
    <source>
        <dbReference type="PROSITE" id="PS50949"/>
    </source>
</evidence>
<protein>
    <submittedName>
        <fullName evidence="7">Aminotransferase class I/II-fold pyridoxal phosphate-dependent enzyme</fullName>
    </submittedName>
</protein>
<evidence type="ECO:0000256" key="1">
    <source>
        <dbReference type="ARBA" id="ARBA00005384"/>
    </source>
</evidence>
<dbReference type="CDD" id="cd07377">
    <property type="entry name" value="WHTH_GntR"/>
    <property type="match status" value="1"/>
</dbReference>
<dbReference type="PROSITE" id="PS50949">
    <property type="entry name" value="HTH_GNTR"/>
    <property type="match status" value="1"/>
</dbReference>
<accession>A0A6L9UC75</accession>
<dbReference type="Pfam" id="PF00392">
    <property type="entry name" value="GntR"/>
    <property type="match status" value="1"/>
</dbReference>
<dbReference type="InterPro" id="IPR015422">
    <property type="entry name" value="PyrdxlP-dep_Trfase_small"/>
</dbReference>
<dbReference type="InterPro" id="IPR036390">
    <property type="entry name" value="WH_DNA-bd_sf"/>
</dbReference>
<evidence type="ECO:0000313" key="7">
    <source>
        <dbReference type="EMBL" id="NEI73595.1"/>
    </source>
</evidence>
<keyword evidence="4" id="KW-0238">DNA-binding</keyword>
<dbReference type="SUPFAM" id="SSF53383">
    <property type="entry name" value="PLP-dependent transferases"/>
    <property type="match status" value="1"/>
</dbReference>
<dbReference type="PANTHER" id="PTHR46577">
    <property type="entry name" value="HTH-TYPE TRANSCRIPTIONAL REGULATORY PROTEIN GABR"/>
    <property type="match status" value="1"/>
</dbReference>
<dbReference type="InterPro" id="IPR004839">
    <property type="entry name" value="Aminotransferase_I/II_large"/>
</dbReference>
<comment type="caution">
    <text evidence="7">The sequence shown here is derived from an EMBL/GenBank/DDBJ whole genome shotgun (WGS) entry which is preliminary data.</text>
</comment>
<dbReference type="InterPro" id="IPR015421">
    <property type="entry name" value="PyrdxlP-dep_Trfase_major"/>
</dbReference>
<reference evidence="7 8" key="1">
    <citation type="submission" date="2019-12" db="EMBL/GenBank/DDBJ databases">
        <title>Rhizobium genotypes associated with high levels of biological nitrogen fixation by grain legumes in a temperate-maritime cropping system.</title>
        <authorList>
            <person name="Maluk M."/>
            <person name="Francesc Ferrando Molina F."/>
            <person name="Lopez Del Egido L."/>
            <person name="Lafos M."/>
            <person name="Langarica-Fuentes A."/>
            <person name="Gebre Yohannes G."/>
            <person name="Young M.W."/>
            <person name="Martin P."/>
            <person name="Gantlett R."/>
            <person name="Kenicer G."/>
            <person name="Hawes C."/>
            <person name="Begg G.S."/>
            <person name="Quilliam R.S."/>
            <person name="Squire G.R."/>
            <person name="Poole P.S."/>
            <person name="Young P.W."/>
            <person name="Iannetta P.M."/>
            <person name="James E.K."/>
        </authorList>
    </citation>
    <scope>NUCLEOTIDE SEQUENCE [LARGE SCALE GENOMIC DNA]</scope>
    <source>
        <strain evidence="7 8">JHI1118</strain>
    </source>
</reference>
<evidence type="ECO:0000256" key="5">
    <source>
        <dbReference type="ARBA" id="ARBA00023163"/>
    </source>
</evidence>
<dbReference type="Gene3D" id="3.90.1150.10">
    <property type="entry name" value="Aspartate Aminotransferase, domain 1"/>
    <property type="match status" value="1"/>
</dbReference>
<gene>
    <name evidence="7" type="ORF">GR212_29000</name>
</gene>
<proteinExistence type="inferred from homology"/>
<evidence type="ECO:0000256" key="3">
    <source>
        <dbReference type="ARBA" id="ARBA00023015"/>
    </source>
</evidence>
<dbReference type="SUPFAM" id="SSF46785">
    <property type="entry name" value="Winged helix' DNA-binding domain"/>
    <property type="match status" value="1"/>
</dbReference>
<organism evidence="7 8">
    <name type="scientific">Rhizobium lusitanum</name>
    <dbReference type="NCBI Taxonomy" id="293958"/>
    <lineage>
        <taxon>Bacteria</taxon>
        <taxon>Pseudomonadati</taxon>
        <taxon>Pseudomonadota</taxon>
        <taxon>Alphaproteobacteria</taxon>
        <taxon>Hyphomicrobiales</taxon>
        <taxon>Rhizobiaceae</taxon>
        <taxon>Rhizobium/Agrobacterium group</taxon>
        <taxon>Rhizobium</taxon>
    </lineage>
</organism>
<keyword evidence="5" id="KW-0804">Transcription</keyword>
<dbReference type="InterPro" id="IPR036388">
    <property type="entry name" value="WH-like_DNA-bd_sf"/>
</dbReference>
<keyword evidence="7" id="KW-0808">Transferase</keyword>
<dbReference type="SMART" id="SM00345">
    <property type="entry name" value="HTH_GNTR"/>
    <property type="match status" value="1"/>
</dbReference>
<dbReference type="AlphaFoldDB" id="A0A6L9UC75"/>
<name>A0A6L9UC75_9HYPH</name>
<keyword evidence="2" id="KW-0663">Pyridoxal phosphate</keyword>
<dbReference type="CDD" id="cd00609">
    <property type="entry name" value="AAT_like"/>
    <property type="match status" value="1"/>
</dbReference>
<dbReference type="Gene3D" id="1.10.10.10">
    <property type="entry name" value="Winged helix-like DNA-binding domain superfamily/Winged helix DNA-binding domain"/>
    <property type="match status" value="1"/>
</dbReference>
<feature type="domain" description="HTH gntR-type" evidence="6">
    <location>
        <begin position="21"/>
        <end position="89"/>
    </location>
</feature>
<evidence type="ECO:0000313" key="8">
    <source>
        <dbReference type="Proteomes" id="UP000483035"/>
    </source>
</evidence>
<dbReference type="GO" id="GO:0003677">
    <property type="term" value="F:DNA binding"/>
    <property type="evidence" value="ECO:0007669"/>
    <property type="project" value="UniProtKB-KW"/>
</dbReference>
<dbReference type="RefSeq" id="WP_163992075.1">
    <property type="nucleotide sequence ID" value="NZ_WUEY01000020.1"/>
</dbReference>
<keyword evidence="7" id="KW-0032">Aminotransferase</keyword>
<evidence type="ECO:0000256" key="4">
    <source>
        <dbReference type="ARBA" id="ARBA00023125"/>
    </source>
</evidence>
<dbReference type="InterPro" id="IPR051446">
    <property type="entry name" value="HTH_trans_reg/aminotransferase"/>
</dbReference>
<dbReference type="EMBL" id="WUEY01000020">
    <property type="protein sequence ID" value="NEI73595.1"/>
    <property type="molecule type" value="Genomic_DNA"/>
</dbReference>
<evidence type="ECO:0000256" key="2">
    <source>
        <dbReference type="ARBA" id="ARBA00022898"/>
    </source>
</evidence>
<dbReference type="InterPro" id="IPR015424">
    <property type="entry name" value="PyrdxlP-dep_Trfase"/>
</dbReference>
<dbReference type="Gene3D" id="3.40.640.10">
    <property type="entry name" value="Type I PLP-dependent aspartate aminotransferase-like (Major domain)"/>
    <property type="match status" value="1"/>
</dbReference>
<sequence length="457" mass="49259">MDMELVSTQLQAKDIAVLFQGKDSTHIATQFRELIETGSIAEGSKMPSVREMASNLGVSVGTIALAWSDLKNEGLITTRRRGGTYVVGLKQAQEVGRTSWPPAPLNLSQASPDPRLQPSLEKALIAGLNADKMNSVSLDYIIEPLRLTVQSQWPFEAEAWTIVGASSESMLLCLQAATSPGDKIAVEQPTSSRLLAIARLLNLQIVGVECDQSGPMIEPLSSALGDSPKAFIYQPRGHQPLGITVSVARVAEMAAILRKHQDVCVIEDDALGPLCADESASLGSMLPQQTLLIRSYCKAFGLDLRSSVIGGASEWVDRVRLERSRGLGVTSRILQGALNYLLRDPETETMVSVARKNYAFRRRTLSTVLDRLGVEISPARDGLMVWISVEDEAAAISHLSSKAIQAAPGRRFFGIQVKGHHIAISVGQLPTDRVGIEAVASEIAIAARIGTDDISFD</sequence>
<dbReference type="Proteomes" id="UP000483035">
    <property type="component" value="Unassembled WGS sequence"/>
</dbReference>